<keyword evidence="4" id="KW-1185">Reference proteome</keyword>
<name>A0A5N5QXC9_9AGAM</name>
<reference evidence="3 4" key="1">
    <citation type="journal article" date="2019" name="Fungal Biol. Biotechnol.">
        <title>Draft genome sequence of fastidious pathogen Ceratobasidium theobromae, which causes vascular-streak dieback in Theobroma cacao.</title>
        <authorList>
            <person name="Ali S.S."/>
            <person name="Asman A."/>
            <person name="Shao J."/>
            <person name="Firmansyah A.P."/>
            <person name="Susilo A.W."/>
            <person name="Rosmana A."/>
            <person name="McMahon P."/>
            <person name="Junaid M."/>
            <person name="Guest D."/>
            <person name="Kheng T.Y."/>
            <person name="Meinhardt L.W."/>
            <person name="Bailey B.A."/>
        </authorList>
    </citation>
    <scope>NUCLEOTIDE SEQUENCE [LARGE SCALE GENOMIC DNA]</scope>
    <source>
        <strain evidence="3 4">CT2</strain>
    </source>
</reference>
<organism evidence="3 4">
    <name type="scientific">Ceratobasidium theobromae</name>
    <dbReference type="NCBI Taxonomy" id="1582974"/>
    <lineage>
        <taxon>Eukaryota</taxon>
        <taxon>Fungi</taxon>
        <taxon>Dikarya</taxon>
        <taxon>Basidiomycota</taxon>
        <taxon>Agaricomycotina</taxon>
        <taxon>Agaricomycetes</taxon>
        <taxon>Cantharellales</taxon>
        <taxon>Ceratobasidiaceae</taxon>
        <taxon>Ceratobasidium</taxon>
    </lineage>
</organism>
<feature type="region of interest" description="Disordered" evidence="2">
    <location>
        <begin position="1"/>
        <end position="186"/>
    </location>
</feature>
<dbReference type="EMBL" id="SSOP01000002">
    <property type="protein sequence ID" value="KAB5596338.1"/>
    <property type="molecule type" value="Genomic_DNA"/>
</dbReference>
<feature type="coiled-coil region" evidence="1">
    <location>
        <begin position="504"/>
        <end position="580"/>
    </location>
</feature>
<dbReference type="Proteomes" id="UP000383932">
    <property type="component" value="Unassembled WGS sequence"/>
</dbReference>
<sequence length="1196" mass="128966">MSRQVSTTNQPTRSRDEMVSAARKKQLKSFRAKQSQSPMSSCSSFSRRRSHSRGSSTCSATEVLPSLAPSEPEAPRHHQKRRSHSRTASMAKLDIDNGPSSVSLPSIAPANGKPANLGDLNRSFSFGGAKSRPASLAPAMIPPTAPSSPVCTSQSTPRSRSSSHHRRRSSVSTRRDSVDMMGFDPTTLGTLKVKADSDKDDITKVRERALLALEGKSPKPRAIPDILPVGFSKVEIPDWNTPDVERTFDWGLTNGMSKSIPFSIGLNSSLAGKRDSFGKNLIASSSSKGELAVLVEEEEEEEESTGGRNQLAIASEDVTTPVVSSPTEAQLIPVPSPSLTRPRPASLNLKSLAMASHATIATLPTPTPTPSPTPRVRPGMKPLNLGNASYAARRQSMVSLGSASSRSSFSSRRQSLRSLSRDSTSTNSSRDSLGLNLALSRLPPTPSSMSPTSAHSAAGIEVFLQKNQEVLISRIDQLEKALAKSRRVSIQSDISSSSATSSIAEEQIGLIADLKNERNTLVEEIVGWRTRVEDLERQAALYASRIETERQESVVIRERMQALENERRTWKVDHAALSNDLARAREDTASWRAKYEEASKGECRWQAHALSLESDVKRLEKELAAARQAARTHDLMVSPSKRWNAATSPRRFDGSASSASTTDVEDASFVSAELDFFKVNPCIPSPLPNMDVVVEEEEEAYEDSNEEPEPFDDESPYVEENEDDIASDILDEVNRESSASPETRHTDPHLGELSSDFQFPGSFPVPVPVPAPTHARTGSIVKGWQMPRGPVAVKDRSPAKPDRFFDQLEHFYATAEEDIVSRSPLVHEPVKFGSPEFSTFKGDGGARAFTFGSKRSSISGNFKGHGTRASRASISVAAFNGIGMPPFLNPKPEWVVKNEPTEPVSNAKTHGAGLGLVAQGRSLGSDPLAHIQDQASGGESRTEPQQCPTETRPKASEQEDNVPTSSAPRDRTPSAAKPPKFIAAPTSRAPLSHISSNILSAPTPSPSSFTPDTRITTSSTSTQSPNRTLARRKPSLTRAQPTGRAPPCVPVDTSHDVSRSPFSVSYSRTSSRPSGSRDSSALAEVAAIESAIAQAQAVASTAQSKRLTLTGLTSLIPWGVISGAGTTSVAKSAPMCAVPEREEERRQLVSEQEGTVTRESQLERLRRELRVAGRPVVGVTSSGPCCSQCKSDIIQL</sequence>
<feature type="compositionally biased region" description="Low complexity" evidence="2">
    <location>
        <begin position="35"/>
        <end position="45"/>
    </location>
</feature>
<evidence type="ECO:0000313" key="3">
    <source>
        <dbReference type="EMBL" id="KAB5596338.1"/>
    </source>
</evidence>
<feature type="region of interest" description="Disordered" evidence="2">
    <location>
        <begin position="635"/>
        <end position="664"/>
    </location>
</feature>
<feature type="compositionally biased region" description="Polar residues" evidence="2">
    <location>
        <begin position="933"/>
        <end position="949"/>
    </location>
</feature>
<evidence type="ECO:0000256" key="1">
    <source>
        <dbReference type="SAM" id="Coils"/>
    </source>
</evidence>
<feature type="compositionally biased region" description="Pro residues" evidence="2">
    <location>
        <begin position="365"/>
        <end position="375"/>
    </location>
</feature>
<evidence type="ECO:0000256" key="2">
    <source>
        <dbReference type="SAM" id="MobiDB-lite"/>
    </source>
</evidence>
<protein>
    <submittedName>
        <fullName evidence="3">Uncharacterized protein</fullName>
    </submittedName>
</protein>
<feature type="compositionally biased region" description="Polar residues" evidence="2">
    <location>
        <begin position="1"/>
        <end position="12"/>
    </location>
</feature>
<feature type="compositionally biased region" description="Low complexity" evidence="2">
    <location>
        <begin position="1000"/>
        <end position="1024"/>
    </location>
</feature>
<feature type="region of interest" description="Disordered" evidence="2">
    <location>
        <begin position="359"/>
        <end position="381"/>
    </location>
</feature>
<feature type="compositionally biased region" description="Basic residues" evidence="2">
    <location>
        <begin position="22"/>
        <end position="31"/>
    </location>
</feature>
<gene>
    <name evidence="3" type="ORF">CTheo_323</name>
</gene>
<accession>A0A5N5QXC9</accession>
<evidence type="ECO:0000313" key="4">
    <source>
        <dbReference type="Proteomes" id="UP000383932"/>
    </source>
</evidence>
<dbReference type="OrthoDB" id="2528184at2759"/>
<feature type="region of interest" description="Disordered" evidence="2">
    <location>
        <begin position="324"/>
        <end position="344"/>
    </location>
</feature>
<proteinExistence type="predicted"/>
<dbReference type="AlphaFoldDB" id="A0A5N5QXC9"/>
<feature type="region of interest" description="Disordered" evidence="2">
    <location>
        <begin position="696"/>
        <end position="718"/>
    </location>
</feature>
<keyword evidence="1" id="KW-0175">Coiled coil</keyword>
<feature type="region of interest" description="Disordered" evidence="2">
    <location>
        <begin position="734"/>
        <end position="757"/>
    </location>
</feature>
<feature type="compositionally biased region" description="Low complexity" evidence="2">
    <location>
        <begin position="1059"/>
        <end position="1078"/>
    </location>
</feature>
<feature type="region of interest" description="Disordered" evidence="2">
    <location>
        <begin position="401"/>
        <end position="453"/>
    </location>
</feature>
<feature type="region of interest" description="Disordered" evidence="2">
    <location>
        <begin position="927"/>
        <end position="1078"/>
    </location>
</feature>
<comment type="caution">
    <text evidence="3">The sequence shown here is derived from an EMBL/GenBank/DDBJ whole genome shotgun (WGS) entry which is preliminary data.</text>
</comment>
<feature type="compositionally biased region" description="Low complexity" evidence="2">
    <location>
        <begin position="401"/>
        <end position="433"/>
    </location>
</feature>